<dbReference type="Proteomes" id="UP000325393">
    <property type="component" value="Chromosome"/>
</dbReference>
<dbReference type="RefSeq" id="WP_054681874.1">
    <property type="nucleotide sequence ID" value="NZ_CP044496.1"/>
</dbReference>
<sequence length="116" mass="13332">MQVNEAIKTTGASQLEIAAVQKLLDVHELLNKLVHEKGLSDDEFRKVDGLVHQTEDDRLQGVINFDHFTEDEGDLIESLIEENGYYFKSIHAEVPDRMNTINLLNMIITLDWYFKG</sequence>
<dbReference type="AlphaFoldDB" id="A0A5P5ZI35"/>
<evidence type="ECO:0000313" key="2">
    <source>
        <dbReference type="Proteomes" id="UP000325393"/>
    </source>
</evidence>
<reference evidence="1 2" key="1">
    <citation type="submission" date="2019-09" db="EMBL/GenBank/DDBJ databases">
        <title>Genome sequencing of Lactobacillus acetotolerans.</title>
        <authorList>
            <person name="Kim K."/>
        </authorList>
    </citation>
    <scope>NUCLEOTIDE SEQUENCE [LARGE SCALE GENOMIC DNA]</scope>
    <source>
        <strain evidence="1 2">LA749</strain>
    </source>
</reference>
<dbReference type="EMBL" id="CP044496">
    <property type="protein sequence ID" value="QFG50732.1"/>
    <property type="molecule type" value="Genomic_DNA"/>
</dbReference>
<evidence type="ECO:0000313" key="1">
    <source>
        <dbReference type="EMBL" id="QFG50732.1"/>
    </source>
</evidence>
<dbReference type="GeneID" id="78211599"/>
<protein>
    <submittedName>
        <fullName evidence="1">Uncharacterized protein</fullName>
    </submittedName>
</protein>
<organism evidence="1 2">
    <name type="scientific">Lactobacillus acetotolerans</name>
    <dbReference type="NCBI Taxonomy" id="1600"/>
    <lineage>
        <taxon>Bacteria</taxon>
        <taxon>Bacillati</taxon>
        <taxon>Bacillota</taxon>
        <taxon>Bacilli</taxon>
        <taxon>Lactobacillales</taxon>
        <taxon>Lactobacillaceae</taxon>
        <taxon>Lactobacillus</taxon>
    </lineage>
</organism>
<accession>A0A5P5ZI35</accession>
<gene>
    <name evidence="1" type="ORF">LA749_01245</name>
</gene>
<proteinExistence type="predicted"/>
<name>A0A5P5ZI35_9LACO</name>